<dbReference type="Pfam" id="PF03564">
    <property type="entry name" value="DUF1759"/>
    <property type="match status" value="1"/>
</dbReference>
<sequence>MKEHNDEMSRLKEIMELKIKVGTVGCTPKLENCGSDNRLPSSLKLTLPFFDGKVEEFSSWLETFHSIIGDQDISSVSKFTYLRSALNGSALLRISGLSISNMTKLSKYSQILMVRVV</sequence>
<evidence type="ECO:0000313" key="1">
    <source>
        <dbReference type="EMBL" id="CDW19924.1"/>
    </source>
</evidence>
<gene>
    <name evidence="1" type="primary">Dper\GL12555</name>
</gene>
<name>A0A0K2T1K0_LEPSM</name>
<accession>A0A0K2T1K0</accession>
<reference evidence="1" key="1">
    <citation type="submission" date="2014-05" db="EMBL/GenBank/DDBJ databases">
        <authorList>
            <person name="Chronopoulou M."/>
        </authorList>
    </citation>
    <scope>NUCLEOTIDE SEQUENCE</scope>
    <source>
        <tissue evidence="1">Whole organism</tissue>
    </source>
</reference>
<dbReference type="InterPro" id="IPR005312">
    <property type="entry name" value="DUF1759"/>
</dbReference>
<proteinExistence type="predicted"/>
<dbReference type="AlphaFoldDB" id="A0A0K2T1K0"/>
<organism evidence="1">
    <name type="scientific">Lepeophtheirus salmonis</name>
    <name type="common">Salmon louse</name>
    <name type="synonym">Caligus salmonis</name>
    <dbReference type="NCBI Taxonomy" id="72036"/>
    <lineage>
        <taxon>Eukaryota</taxon>
        <taxon>Metazoa</taxon>
        <taxon>Ecdysozoa</taxon>
        <taxon>Arthropoda</taxon>
        <taxon>Crustacea</taxon>
        <taxon>Multicrustacea</taxon>
        <taxon>Hexanauplia</taxon>
        <taxon>Copepoda</taxon>
        <taxon>Siphonostomatoida</taxon>
        <taxon>Caligidae</taxon>
        <taxon>Lepeophtheirus</taxon>
    </lineage>
</organism>
<protein>
    <submittedName>
        <fullName evidence="1">Uncharacterized protein</fullName>
    </submittedName>
</protein>
<dbReference type="EMBL" id="HACA01002563">
    <property type="protein sequence ID" value="CDW19924.1"/>
    <property type="molecule type" value="Transcribed_RNA"/>
</dbReference>